<evidence type="ECO:0000256" key="1">
    <source>
        <dbReference type="SAM" id="MobiDB-lite"/>
    </source>
</evidence>
<feature type="transmembrane region" description="Helical" evidence="2">
    <location>
        <begin position="20"/>
        <end position="38"/>
    </location>
</feature>
<gene>
    <name evidence="3" type="ORF">FFLO_02253</name>
</gene>
<protein>
    <submittedName>
        <fullName evidence="3">Uncharacterized protein</fullName>
    </submittedName>
</protein>
<keyword evidence="2" id="KW-0812">Transmembrane</keyword>
<name>A0A8K0NRY8_9TREE</name>
<sequence>MPPLLKTYFNPSHRSFLQTLFTATFLGSVLIVAFPCPVRPIEGGFHKVVNQDGDEGGSSQGSNSKSMKLENKDGRTEGRGKKVDVVVMLNERGRSRGGRALFMEED</sequence>
<keyword evidence="2" id="KW-1133">Transmembrane helix</keyword>
<feature type="compositionally biased region" description="Basic and acidic residues" evidence="1">
    <location>
        <begin position="67"/>
        <end position="84"/>
    </location>
</feature>
<feature type="region of interest" description="Disordered" evidence="1">
    <location>
        <begin position="45"/>
        <end position="84"/>
    </location>
</feature>
<accession>A0A8K0NRY8</accession>
<keyword evidence="4" id="KW-1185">Reference proteome</keyword>
<dbReference type="AlphaFoldDB" id="A0A8K0NRY8"/>
<organism evidence="3 4">
    <name type="scientific">Filobasidium floriforme</name>
    <dbReference type="NCBI Taxonomy" id="5210"/>
    <lineage>
        <taxon>Eukaryota</taxon>
        <taxon>Fungi</taxon>
        <taxon>Dikarya</taxon>
        <taxon>Basidiomycota</taxon>
        <taxon>Agaricomycotina</taxon>
        <taxon>Tremellomycetes</taxon>
        <taxon>Filobasidiales</taxon>
        <taxon>Filobasidiaceae</taxon>
        <taxon>Filobasidium</taxon>
    </lineage>
</organism>
<dbReference type="Proteomes" id="UP000812966">
    <property type="component" value="Unassembled WGS sequence"/>
</dbReference>
<evidence type="ECO:0000313" key="4">
    <source>
        <dbReference type="Proteomes" id="UP000812966"/>
    </source>
</evidence>
<comment type="caution">
    <text evidence="3">The sequence shown here is derived from an EMBL/GenBank/DDBJ whole genome shotgun (WGS) entry which is preliminary data.</text>
</comment>
<evidence type="ECO:0000256" key="2">
    <source>
        <dbReference type="SAM" id="Phobius"/>
    </source>
</evidence>
<keyword evidence="2" id="KW-0472">Membrane</keyword>
<reference evidence="3" key="1">
    <citation type="submission" date="2020-04" db="EMBL/GenBank/DDBJ databases">
        <title>Analysis of mating type loci in Filobasidium floriforme.</title>
        <authorList>
            <person name="Nowrousian M."/>
        </authorList>
    </citation>
    <scope>NUCLEOTIDE SEQUENCE</scope>
    <source>
        <strain evidence="3">CBS 6242</strain>
    </source>
</reference>
<proteinExistence type="predicted"/>
<evidence type="ECO:0000313" key="3">
    <source>
        <dbReference type="EMBL" id="KAG7562265.1"/>
    </source>
</evidence>
<dbReference type="EMBL" id="JABELV010000035">
    <property type="protein sequence ID" value="KAG7562265.1"/>
    <property type="molecule type" value="Genomic_DNA"/>
</dbReference>